<keyword evidence="2" id="KW-1185">Reference proteome</keyword>
<evidence type="ECO:0000313" key="2">
    <source>
        <dbReference type="Proteomes" id="UP000308652"/>
    </source>
</evidence>
<name>A0A5C3LZQ9_9AGAR</name>
<reference evidence="1 2" key="1">
    <citation type="journal article" date="2019" name="Nat. Ecol. Evol.">
        <title>Megaphylogeny resolves global patterns of mushroom evolution.</title>
        <authorList>
            <person name="Varga T."/>
            <person name="Krizsan K."/>
            <person name="Foldi C."/>
            <person name="Dima B."/>
            <person name="Sanchez-Garcia M."/>
            <person name="Sanchez-Ramirez S."/>
            <person name="Szollosi G.J."/>
            <person name="Szarkandi J.G."/>
            <person name="Papp V."/>
            <person name="Albert L."/>
            <person name="Andreopoulos W."/>
            <person name="Angelini C."/>
            <person name="Antonin V."/>
            <person name="Barry K.W."/>
            <person name="Bougher N.L."/>
            <person name="Buchanan P."/>
            <person name="Buyck B."/>
            <person name="Bense V."/>
            <person name="Catcheside P."/>
            <person name="Chovatia M."/>
            <person name="Cooper J."/>
            <person name="Damon W."/>
            <person name="Desjardin D."/>
            <person name="Finy P."/>
            <person name="Geml J."/>
            <person name="Haridas S."/>
            <person name="Hughes K."/>
            <person name="Justo A."/>
            <person name="Karasinski D."/>
            <person name="Kautmanova I."/>
            <person name="Kiss B."/>
            <person name="Kocsube S."/>
            <person name="Kotiranta H."/>
            <person name="LaButti K.M."/>
            <person name="Lechner B.E."/>
            <person name="Liimatainen K."/>
            <person name="Lipzen A."/>
            <person name="Lukacs Z."/>
            <person name="Mihaltcheva S."/>
            <person name="Morgado L.N."/>
            <person name="Niskanen T."/>
            <person name="Noordeloos M.E."/>
            <person name="Ohm R.A."/>
            <person name="Ortiz-Santana B."/>
            <person name="Ovrebo C."/>
            <person name="Racz N."/>
            <person name="Riley R."/>
            <person name="Savchenko A."/>
            <person name="Shiryaev A."/>
            <person name="Soop K."/>
            <person name="Spirin V."/>
            <person name="Szebenyi C."/>
            <person name="Tomsovsky M."/>
            <person name="Tulloss R.E."/>
            <person name="Uehling J."/>
            <person name="Grigoriev I.V."/>
            <person name="Vagvolgyi C."/>
            <person name="Papp T."/>
            <person name="Martin F.M."/>
            <person name="Miettinen O."/>
            <person name="Hibbett D.S."/>
            <person name="Nagy L.G."/>
        </authorList>
    </citation>
    <scope>NUCLEOTIDE SEQUENCE [LARGE SCALE GENOMIC DNA]</scope>
    <source>
        <strain evidence="1 2">CBS 166.37</strain>
    </source>
</reference>
<dbReference type="AlphaFoldDB" id="A0A5C3LZQ9"/>
<gene>
    <name evidence="1" type="ORF">BDQ12DRAFT_683525</name>
</gene>
<protein>
    <recommendedName>
        <fullName evidence="3">F-box domain-containing protein</fullName>
    </recommendedName>
</protein>
<dbReference type="EMBL" id="ML213603">
    <property type="protein sequence ID" value="TFK38362.1"/>
    <property type="molecule type" value="Genomic_DNA"/>
</dbReference>
<sequence length="516" mass="59060">MPILGSKNLVNLASASMLPTELLGEIFNFSYQSSRESLYRCTHNRIEEACECPDEEFVGWREKDTLTTSCHFPDALASVCTKWRELLLTRPHYWTRIVIFVDEDPALEDLKARLTLTRDLPLSINILRRSGDGNDAEEDERVRAVMDVIRLYFPRCYSIRFNLLHSTSLPAVADFRAAGASLRELKLQCKAYVEDPHYQVPTAPFPFVVFPEIRVLALNGETFLDAAKNPTWITETLSKAKPLLSLSIGHFRPVWNKITYREHRASVYHLLNILTVIPKIVNLEIDDIDAPFSFDDDRNEESAIYIRAHHVKLSNLGDEFIDIVMYLSYFQKRSLHITNSSLQFLNSPLVSTITLEKIPSSSEILSRYLSAYTWCDLTLIDCPAFDDQSLEMLMKWSPNSLRVLRIKNCPNFTVDALRELVKLRKRERIGMGTSRMPWERSGMQWLSVSGSGPELSLDDARYLEDNVETFHWNTQREDGPVCGPYGKWCAEDIHAGPASSGFAEWLKSQIPLPEQS</sequence>
<dbReference type="OrthoDB" id="3048627at2759"/>
<organism evidence="1 2">
    <name type="scientific">Crucibulum laeve</name>
    <dbReference type="NCBI Taxonomy" id="68775"/>
    <lineage>
        <taxon>Eukaryota</taxon>
        <taxon>Fungi</taxon>
        <taxon>Dikarya</taxon>
        <taxon>Basidiomycota</taxon>
        <taxon>Agaricomycotina</taxon>
        <taxon>Agaricomycetes</taxon>
        <taxon>Agaricomycetidae</taxon>
        <taxon>Agaricales</taxon>
        <taxon>Agaricineae</taxon>
        <taxon>Nidulariaceae</taxon>
        <taxon>Crucibulum</taxon>
    </lineage>
</organism>
<proteinExistence type="predicted"/>
<dbReference type="STRING" id="68775.A0A5C3LZQ9"/>
<accession>A0A5C3LZQ9</accession>
<evidence type="ECO:0000313" key="1">
    <source>
        <dbReference type="EMBL" id="TFK38362.1"/>
    </source>
</evidence>
<evidence type="ECO:0008006" key="3">
    <source>
        <dbReference type="Google" id="ProtNLM"/>
    </source>
</evidence>
<dbReference type="Proteomes" id="UP000308652">
    <property type="component" value="Unassembled WGS sequence"/>
</dbReference>